<proteinExistence type="predicted"/>
<dbReference type="OrthoDB" id="540213at2759"/>
<feature type="region of interest" description="Disordered" evidence="1">
    <location>
        <begin position="1"/>
        <end position="32"/>
    </location>
</feature>
<protein>
    <submittedName>
        <fullName evidence="2">Uncharacterized protein</fullName>
    </submittedName>
</protein>
<dbReference type="InterPro" id="IPR014867">
    <property type="entry name" value="Spore_coat_CotH_CotH2/3/7"/>
</dbReference>
<feature type="compositionally biased region" description="Low complexity" evidence="1">
    <location>
        <begin position="98"/>
        <end position="108"/>
    </location>
</feature>
<dbReference type="EMBL" id="JAEHOD010000028">
    <property type="protein sequence ID" value="KAG2445080.1"/>
    <property type="molecule type" value="Genomic_DNA"/>
</dbReference>
<dbReference type="Proteomes" id="UP000613740">
    <property type="component" value="Unassembled WGS sequence"/>
</dbReference>
<comment type="caution">
    <text evidence="2">The sequence shown here is derived from an EMBL/GenBank/DDBJ whole genome shotgun (WGS) entry which is preliminary data.</text>
</comment>
<feature type="region of interest" description="Disordered" evidence="1">
    <location>
        <begin position="494"/>
        <end position="526"/>
    </location>
</feature>
<feature type="compositionally biased region" description="Gly residues" evidence="1">
    <location>
        <begin position="498"/>
        <end position="508"/>
    </location>
</feature>
<evidence type="ECO:0000313" key="3">
    <source>
        <dbReference type="Proteomes" id="UP000613740"/>
    </source>
</evidence>
<accession>A0A835WD94</accession>
<feature type="region of interest" description="Disordered" evidence="1">
    <location>
        <begin position="79"/>
        <end position="131"/>
    </location>
</feature>
<evidence type="ECO:0000313" key="2">
    <source>
        <dbReference type="EMBL" id="KAG2445080.1"/>
    </source>
</evidence>
<evidence type="ECO:0000256" key="1">
    <source>
        <dbReference type="SAM" id="MobiDB-lite"/>
    </source>
</evidence>
<name>A0A835WD94_9CHLO</name>
<gene>
    <name evidence="2" type="ORF">HYH02_008947</name>
</gene>
<organism evidence="2 3">
    <name type="scientific">Chlamydomonas schloesseri</name>
    <dbReference type="NCBI Taxonomy" id="2026947"/>
    <lineage>
        <taxon>Eukaryota</taxon>
        <taxon>Viridiplantae</taxon>
        <taxon>Chlorophyta</taxon>
        <taxon>core chlorophytes</taxon>
        <taxon>Chlorophyceae</taxon>
        <taxon>CS clade</taxon>
        <taxon>Chlamydomonadales</taxon>
        <taxon>Chlamydomonadaceae</taxon>
        <taxon>Chlamydomonas</taxon>
    </lineage>
</organism>
<reference evidence="2" key="1">
    <citation type="journal article" date="2020" name="bioRxiv">
        <title>Comparative genomics of Chlamydomonas.</title>
        <authorList>
            <person name="Craig R.J."/>
            <person name="Hasan A.R."/>
            <person name="Ness R.W."/>
            <person name="Keightley P.D."/>
        </authorList>
    </citation>
    <scope>NUCLEOTIDE SEQUENCE</scope>
    <source>
        <strain evidence="2">CCAP 11/173</strain>
    </source>
</reference>
<dbReference type="AlphaFoldDB" id="A0A835WD94"/>
<keyword evidence="3" id="KW-1185">Reference proteome</keyword>
<dbReference type="Pfam" id="PF08757">
    <property type="entry name" value="CotH"/>
    <property type="match status" value="2"/>
</dbReference>
<sequence>MVGVVPAAPPAGGAAAARRSGGGRPAVAGTTHQRLTTTAATTTRQAYELGSLQLPADQLSGPLPLLVLAADRPLPNEPKAPAALLVSGCGPGGGSGSSSGSSSSSSNSGGSGWSGSTGRSSGASPAVTASSGAADNATLPVQGSGSAAAGGASSGPSWGCCLGPGCGRAPQYAGPAAAELRGRSSQAADKKSYALELRGPDGKAQEVSLLGLPAASDWVLASLALDRSLIRDALAFSLARAQGRWAPRSVFVELYVVADGSQRLEPDKHYRGVYALTEPVDHGSGRLGLKSMPSSAEADPSSGGIILELSNAAATQAERAPSSLWGYASSQLAALASAATATAAGGSGIGSSSSSSGAGPARQRVAAAADVGSLVDFLLHTELACDYDGYVSSVFLHKDAGKQLVAGPVWDKNLAFGNEVEVSSPTSGCGWRYAAAAVQNSGVVAQWYGSLARAAWWRAEVAERWRQLRSPQGGAWSDSALVAAVDGLKQQLLQAGSSGSGGGGGGADEGPAVGRNTRRWPPQSVRSGQRFVTLPPARGSWQDEVAAVRSWLLARAAWMDGMLLPGGRGGGGGGGEGGGGGDGVQLWVPAQPNIVSGVVGAVMAGRPVTRAFREGLGL</sequence>